<evidence type="ECO:0000313" key="3">
    <source>
        <dbReference type="EMBL" id="CAB4682589.1"/>
    </source>
</evidence>
<keyword evidence="1" id="KW-0378">Hydrolase</keyword>
<dbReference type="GO" id="GO:0004252">
    <property type="term" value="F:serine-type endopeptidase activity"/>
    <property type="evidence" value="ECO:0007669"/>
    <property type="project" value="TreeGrafter"/>
</dbReference>
<evidence type="ECO:0000259" key="2">
    <source>
        <dbReference type="Pfam" id="PF00326"/>
    </source>
</evidence>
<dbReference type="InterPro" id="IPR001375">
    <property type="entry name" value="Peptidase_S9_cat"/>
</dbReference>
<dbReference type="AlphaFoldDB" id="A0A6J6N8Z9"/>
<accession>A0A6J6N8Z9</accession>
<sequence length="393" mass="42725">MLEVSPEIESRITDRLDISFGLCVQSDDLRGYGDSSLDWKEGFGILSRYPERGTVHLGWVEPIERNPAGGVLHEVLKGDRSILSFSASDSGAIAFVSTDPTSPGELFLATSDGNNERQLTDRNGAWLSEVQLGEVSLVSVRATDAILLDAWLLAPPVKPTTEAPLILSVHGGPHWPAGWRFSFENQRLSALGYYVAVSNPRGGQGYGEEFSSSINGAWGQDDFEDVKHVAEQLSSNPSIDGSKLVLMGASYGGFMVCWAIAFTTMFRAAVAENAVIDLVSLAGTTSDGGYSMAEEIGGWPESHADTYHDMSPLTYAHQVQTPLLLIHGELDQNCPIGQSEQMYSALRRSGGEVSFVRIPGEGHAMVLNGSWLHRLQRWKALDAFLESHVLSMH</sequence>
<dbReference type="Pfam" id="PF00326">
    <property type="entry name" value="Peptidase_S9"/>
    <property type="match status" value="1"/>
</dbReference>
<organism evidence="3">
    <name type="scientific">freshwater metagenome</name>
    <dbReference type="NCBI Taxonomy" id="449393"/>
    <lineage>
        <taxon>unclassified sequences</taxon>
        <taxon>metagenomes</taxon>
        <taxon>ecological metagenomes</taxon>
    </lineage>
</organism>
<protein>
    <submittedName>
        <fullName evidence="3">Unannotated protein</fullName>
    </submittedName>
</protein>
<dbReference type="InterPro" id="IPR029058">
    <property type="entry name" value="AB_hydrolase_fold"/>
</dbReference>
<name>A0A6J6N8Z9_9ZZZZ</name>
<dbReference type="Gene3D" id="3.40.50.1820">
    <property type="entry name" value="alpha/beta hydrolase"/>
    <property type="match status" value="1"/>
</dbReference>
<reference evidence="3" key="1">
    <citation type="submission" date="2020-05" db="EMBL/GenBank/DDBJ databases">
        <authorList>
            <person name="Chiriac C."/>
            <person name="Salcher M."/>
            <person name="Ghai R."/>
            <person name="Kavagutti S V."/>
        </authorList>
    </citation>
    <scope>NUCLEOTIDE SEQUENCE</scope>
</reference>
<dbReference type="GO" id="GO:0006508">
    <property type="term" value="P:proteolysis"/>
    <property type="evidence" value="ECO:0007669"/>
    <property type="project" value="InterPro"/>
</dbReference>
<dbReference type="PANTHER" id="PTHR42776">
    <property type="entry name" value="SERINE PEPTIDASE S9 FAMILY MEMBER"/>
    <property type="match status" value="1"/>
</dbReference>
<feature type="domain" description="Peptidase S9 prolyl oligopeptidase catalytic" evidence="2">
    <location>
        <begin position="179"/>
        <end position="369"/>
    </location>
</feature>
<dbReference type="SUPFAM" id="SSF53474">
    <property type="entry name" value="alpha/beta-Hydrolases"/>
    <property type="match status" value="1"/>
</dbReference>
<dbReference type="PANTHER" id="PTHR42776:SF27">
    <property type="entry name" value="DIPEPTIDYL PEPTIDASE FAMILY MEMBER 6"/>
    <property type="match status" value="1"/>
</dbReference>
<evidence type="ECO:0000256" key="1">
    <source>
        <dbReference type="ARBA" id="ARBA00022801"/>
    </source>
</evidence>
<dbReference type="EMBL" id="CAEZWW010000190">
    <property type="protein sequence ID" value="CAB4682589.1"/>
    <property type="molecule type" value="Genomic_DNA"/>
</dbReference>
<gene>
    <name evidence="3" type="ORF">UFOPK2310_01324</name>
</gene>
<proteinExistence type="predicted"/>